<gene>
    <name evidence="1" type="ORF">EVEC_LOCUS12100</name>
</gene>
<sequence>MWRHTSGTASSVTVVVYFEYWKDALTALDGTQFVYGDGKMVKIDWIVLSRGKGNKIKHVSAWRYFESRA</sequence>
<dbReference type="AlphaFoldDB" id="A0A0N4VPK4"/>
<evidence type="ECO:0000313" key="2">
    <source>
        <dbReference type="Proteomes" id="UP000274131"/>
    </source>
</evidence>
<evidence type="ECO:0000313" key="1">
    <source>
        <dbReference type="EMBL" id="VDD97349.1"/>
    </source>
</evidence>
<reference evidence="1 2" key="2">
    <citation type="submission" date="2018-10" db="EMBL/GenBank/DDBJ databases">
        <authorList>
            <consortium name="Pathogen Informatics"/>
        </authorList>
    </citation>
    <scope>NUCLEOTIDE SEQUENCE [LARGE SCALE GENOMIC DNA]</scope>
</reference>
<dbReference type="WBParaSite" id="EVEC_0001293301-mRNA-1">
    <property type="protein sequence ID" value="EVEC_0001293301-mRNA-1"/>
    <property type="gene ID" value="EVEC_0001293301"/>
</dbReference>
<dbReference type="EMBL" id="UXUI01013456">
    <property type="protein sequence ID" value="VDD97349.1"/>
    <property type="molecule type" value="Genomic_DNA"/>
</dbReference>
<reference evidence="3" key="1">
    <citation type="submission" date="2017-02" db="UniProtKB">
        <authorList>
            <consortium name="WormBaseParasite"/>
        </authorList>
    </citation>
    <scope>IDENTIFICATION</scope>
</reference>
<evidence type="ECO:0000313" key="3">
    <source>
        <dbReference type="WBParaSite" id="EVEC_0001293301-mRNA-1"/>
    </source>
</evidence>
<name>A0A0N4VPK4_ENTVE</name>
<organism evidence="3">
    <name type="scientific">Enterobius vermicularis</name>
    <name type="common">Human pinworm</name>
    <dbReference type="NCBI Taxonomy" id="51028"/>
    <lineage>
        <taxon>Eukaryota</taxon>
        <taxon>Metazoa</taxon>
        <taxon>Ecdysozoa</taxon>
        <taxon>Nematoda</taxon>
        <taxon>Chromadorea</taxon>
        <taxon>Rhabditida</taxon>
        <taxon>Spirurina</taxon>
        <taxon>Oxyuridomorpha</taxon>
        <taxon>Oxyuroidea</taxon>
        <taxon>Oxyuridae</taxon>
        <taxon>Enterobius</taxon>
    </lineage>
</organism>
<proteinExistence type="predicted"/>
<keyword evidence="2" id="KW-1185">Reference proteome</keyword>
<dbReference type="Proteomes" id="UP000274131">
    <property type="component" value="Unassembled WGS sequence"/>
</dbReference>
<protein>
    <submittedName>
        <fullName evidence="3">RRM domain-containing protein</fullName>
    </submittedName>
</protein>
<accession>A0A0N4VPK4</accession>